<dbReference type="AlphaFoldDB" id="A0A848HB93"/>
<organism evidence="2 3">
    <name type="scientific">Ramlibacter agri</name>
    <dbReference type="NCBI Taxonomy" id="2728837"/>
    <lineage>
        <taxon>Bacteria</taxon>
        <taxon>Pseudomonadati</taxon>
        <taxon>Pseudomonadota</taxon>
        <taxon>Betaproteobacteria</taxon>
        <taxon>Burkholderiales</taxon>
        <taxon>Comamonadaceae</taxon>
        <taxon>Ramlibacter</taxon>
    </lineage>
</organism>
<evidence type="ECO:0000313" key="2">
    <source>
        <dbReference type="EMBL" id="NML48045.1"/>
    </source>
</evidence>
<dbReference type="Pfam" id="PF23947">
    <property type="entry name" value="DUF7281"/>
    <property type="match status" value="1"/>
</dbReference>
<evidence type="ECO:0000313" key="3">
    <source>
        <dbReference type="Proteomes" id="UP000541185"/>
    </source>
</evidence>
<protein>
    <recommendedName>
        <fullName evidence="1">DUF7281 domain-containing protein</fullName>
    </recommendedName>
</protein>
<dbReference type="SUPFAM" id="SSF56726">
    <property type="entry name" value="DNA topoisomerase IV, alpha subunit"/>
    <property type="match status" value="1"/>
</dbReference>
<keyword evidence="3" id="KW-1185">Reference proteome</keyword>
<dbReference type="InterPro" id="IPR036078">
    <property type="entry name" value="Spo11/TopoVI_A_sf"/>
</dbReference>
<proteinExistence type="predicted"/>
<dbReference type="GO" id="GO:0005694">
    <property type="term" value="C:chromosome"/>
    <property type="evidence" value="ECO:0007669"/>
    <property type="project" value="InterPro"/>
</dbReference>
<comment type="caution">
    <text evidence="2">The sequence shown here is derived from an EMBL/GenBank/DDBJ whole genome shotgun (WGS) entry which is preliminary data.</text>
</comment>
<dbReference type="RefSeq" id="WP_169422361.1">
    <property type="nucleotide sequence ID" value="NZ_JABBFX010000004.1"/>
</dbReference>
<evidence type="ECO:0000259" key="1">
    <source>
        <dbReference type="Pfam" id="PF23947"/>
    </source>
</evidence>
<sequence>MAFSAAQVAFLQRLVSRRPAVRRGGDYALFFSEHYSLGVSLGNRVEYTDVHFLMAERLLRAHDLPVTPLGPGATRADSAVYGGMSEKDFSSAPHANSVAVKSLGRCLLDGHELFAPEGAYIVLTPEQASEVTCDRLMLIENLESFRRLEAYTWIGRGEQDVLAVYRGDPELANKDVAEVVLSRSEPIWGFVDFDPAGLGIVNSLPPDRLERVVLPSKSWLERAADTPRGRQLFDSQVGQYARSLEAAGHPEIVSAWALMKRLRSAVTQERMVHVE</sequence>
<accession>A0A848HB93</accession>
<feature type="domain" description="DUF7281" evidence="1">
    <location>
        <begin position="97"/>
        <end position="273"/>
    </location>
</feature>
<name>A0A848HB93_9BURK</name>
<dbReference type="EMBL" id="JABBFX010000004">
    <property type="protein sequence ID" value="NML48045.1"/>
    <property type="molecule type" value="Genomic_DNA"/>
</dbReference>
<gene>
    <name evidence="2" type="ORF">HHL11_30130</name>
</gene>
<dbReference type="GO" id="GO:0003677">
    <property type="term" value="F:DNA binding"/>
    <property type="evidence" value="ECO:0007669"/>
    <property type="project" value="InterPro"/>
</dbReference>
<dbReference type="InterPro" id="IPR055705">
    <property type="entry name" value="DUF7281"/>
</dbReference>
<dbReference type="Proteomes" id="UP000541185">
    <property type="component" value="Unassembled WGS sequence"/>
</dbReference>
<reference evidence="2 3" key="1">
    <citation type="submission" date="2020-04" db="EMBL/GenBank/DDBJ databases">
        <title>Ramlibacter sp. G-1-2-2 isolated from soil.</title>
        <authorList>
            <person name="Dahal R.H."/>
        </authorList>
    </citation>
    <scope>NUCLEOTIDE SEQUENCE [LARGE SCALE GENOMIC DNA]</scope>
    <source>
        <strain evidence="2 3">G-1-2-2</strain>
    </source>
</reference>